<accession>A0A8T0VKI6</accession>
<dbReference type="AlphaFoldDB" id="A0A8T0VKI6"/>
<name>A0A8T0VKI6_PANVG</name>
<sequence>MDSAVPTPWCLAEVVSGSSQLCLRQRRGSMRIDCIVCFNFCHYGTVVARSAAVAGVSYMRRGREAPRRRSQCPSGVVAGSDASLRDACMHLCIAFSIWNQFGDHGIALQDKVRAKSQISQLLSCRFGVRVYGTLGYRKHGVTGFLEIGGCSPPL</sequence>
<gene>
    <name evidence="1" type="ORF">PVAP13_2NG336177</name>
</gene>
<dbReference type="EMBL" id="CM029040">
    <property type="protein sequence ID" value="KAG2635175.1"/>
    <property type="molecule type" value="Genomic_DNA"/>
</dbReference>
<evidence type="ECO:0000313" key="2">
    <source>
        <dbReference type="Proteomes" id="UP000823388"/>
    </source>
</evidence>
<comment type="caution">
    <text evidence="1">The sequence shown here is derived from an EMBL/GenBank/DDBJ whole genome shotgun (WGS) entry which is preliminary data.</text>
</comment>
<dbReference type="Proteomes" id="UP000823388">
    <property type="component" value="Chromosome 2N"/>
</dbReference>
<organism evidence="1 2">
    <name type="scientific">Panicum virgatum</name>
    <name type="common">Blackwell switchgrass</name>
    <dbReference type="NCBI Taxonomy" id="38727"/>
    <lineage>
        <taxon>Eukaryota</taxon>
        <taxon>Viridiplantae</taxon>
        <taxon>Streptophyta</taxon>
        <taxon>Embryophyta</taxon>
        <taxon>Tracheophyta</taxon>
        <taxon>Spermatophyta</taxon>
        <taxon>Magnoliopsida</taxon>
        <taxon>Liliopsida</taxon>
        <taxon>Poales</taxon>
        <taxon>Poaceae</taxon>
        <taxon>PACMAD clade</taxon>
        <taxon>Panicoideae</taxon>
        <taxon>Panicodae</taxon>
        <taxon>Paniceae</taxon>
        <taxon>Panicinae</taxon>
        <taxon>Panicum</taxon>
        <taxon>Panicum sect. Hiantes</taxon>
    </lineage>
</organism>
<protein>
    <submittedName>
        <fullName evidence="1">Uncharacterized protein</fullName>
    </submittedName>
</protein>
<keyword evidence="2" id="KW-1185">Reference proteome</keyword>
<evidence type="ECO:0000313" key="1">
    <source>
        <dbReference type="EMBL" id="KAG2635175.1"/>
    </source>
</evidence>
<proteinExistence type="predicted"/>
<reference evidence="1" key="1">
    <citation type="submission" date="2020-05" db="EMBL/GenBank/DDBJ databases">
        <title>WGS assembly of Panicum virgatum.</title>
        <authorList>
            <person name="Lovell J.T."/>
            <person name="Jenkins J."/>
            <person name="Shu S."/>
            <person name="Juenger T.E."/>
            <person name="Schmutz J."/>
        </authorList>
    </citation>
    <scope>NUCLEOTIDE SEQUENCE</scope>
    <source>
        <strain evidence="1">AP13</strain>
    </source>
</reference>